<gene>
    <name evidence="1" type="ORF">AUR64_14160</name>
</gene>
<dbReference type="RefSeq" id="WP_058582102.1">
    <property type="nucleotide sequence ID" value="NZ_LOPU01000029.1"/>
</dbReference>
<name>A0A0W1R7X2_9EURY</name>
<evidence type="ECO:0000313" key="2">
    <source>
        <dbReference type="Proteomes" id="UP000054387"/>
    </source>
</evidence>
<proteinExistence type="predicted"/>
<evidence type="ECO:0000313" key="1">
    <source>
        <dbReference type="EMBL" id="KTG08949.1"/>
    </source>
</evidence>
<reference evidence="1 2" key="1">
    <citation type="submission" date="2015-12" db="EMBL/GenBank/DDBJ databases">
        <title>Haloprofundus marisrubri gen. nov., sp. nov., an extremely halophilic archaeon isolated from the Discovery deep brine-seawater interface in the Red Sea.</title>
        <authorList>
            <person name="Zhang G."/>
            <person name="Stingl U."/>
            <person name="Rashid M."/>
        </authorList>
    </citation>
    <scope>NUCLEOTIDE SEQUENCE [LARGE SCALE GENOMIC DNA]</scope>
    <source>
        <strain evidence="1 2">SB9</strain>
    </source>
</reference>
<dbReference type="OrthoDB" id="307292at2157"/>
<dbReference type="EMBL" id="LOPU01000029">
    <property type="protein sequence ID" value="KTG08949.1"/>
    <property type="molecule type" value="Genomic_DNA"/>
</dbReference>
<dbReference type="AlphaFoldDB" id="A0A0W1R7X2"/>
<protein>
    <submittedName>
        <fullName evidence="1">Uncharacterized protein</fullName>
    </submittedName>
</protein>
<keyword evidence="2" id="KW-1185">Reference proteome</keyword>
<sequence length="113" mass="11998">MSVQKLPAVSADADLTAFVSRDAAGDLRTAVRERLRKLDGVTNVDEFELCGLQPGLNDLTVEVRTTLVVELDADAATGAAARRDAAALEAQLLDSFGVKEASVVSEVRDVRDV</sequence>
<dbReference type="Proteomes" id="UP000054387">
    <property type="component" value="Unassembled WGS sequence"/>
</dbReference>
<organism evidence="1 2">
    <name type="scientific">Haloprofundus marisrubri</name>
    <dbReference type="NCBI Taxonomy" id="1514971"/>
    <lineage>
        <taxon>Archaea</taxon>
        <taxon>Methanobacteriati</taxon>
        <taxon>Methanobacteriota</taxon>
        <taxon>Stenosarchaea group</taxon>
        <taxon>Halobacteria</taxon>
        <taxon>Halobacteriales</taxon>
        <taxon>Haloferacaceae</taxon>
        <taxon>Haloprofundus</taxon>
    </lineage>
</organism>
<accession>A0A0W1R7X2</accession>
<comment type="caution">
    <text evidence="1">The sequence shown here is derived from an EMBL/GenBank/DDBJ whole genome shotgun (WGS) entry which is preliminary data.</text>
</comment>